<protein>
    <submittedName>
        <fullName evidence="2">Uncharacterized protein</fullName>
    </submittedName>
</protein>
<gene>
    <name evidence="2" type="ORF">ACMD2_24401</name>
</gene>
<proteinExistence type="predicted"/>
<dbReference type="AlphaFoldDB" id="A0A199W1W7"/>
<feature type="non-terminal residue" evidence="2">
    <location>
        <position position="1"/>
    </location>
</feature>
<evidence type="ECO:0000313" key="2">
    <source>
        <dbReference type="EMBL" id="OAY82910.1"/>
    </source>
</evidence>
<evidence type="ECO:0000313" key="3">
    <source>
        <dbReference type="Proteomes" id="UP000092600"/>
    </source>
</evidence>
<dbReference type="EMBL" id="LSRQ01000424">
    <property type="protein sequence ID" value="OAY82910.1"/>
    <property type="molecule type" value="Genomic_DNA"/>
</dbReference>
<organism evidence="2 3">
    <name type="scientific">Ananas comosus</name>
    <name type="common">Pineapple</name>
    <name type="synonym">Ananas ananas</name>
    <dbReference type="NCBI Taxonomy" id="4615"/>
    <lineage>
        <taxon>Eukaryota</taxon>
        <taxon>Viridiplantae</taxon>
        <taxon>Streptophyta</taxon>
        <taxon>Embryophyta</taxon>
        <taxon>Tracheophyta</taxon>
        <taxon>Spermatophyta</taxon>
        <taxon>Magnoliopsida</taxon>
        <taxon>Liliopsida</taxon>
        <taxon>Poales</taxon>
        <taxon>Bromeliaceae</taxon>
        <taxon>Bromelioideae</taxon>
        <taxon>Ananas</taxon>
    </lineage>
</organism>
<feature type="region of interest" description="Disordered" evidence="1">
    <location>
        <begin position="1"/>
        <end position="23"/>
    </location>
</feature>
<comment type="caution">
    <text evidence="2">The sequence shown here is derived from an EMBL/GenBank/DDBJ whole genome shotgun (WGS) entry which is preliminary data.</text>
</comment>
<evidence type="ECO:0000256" key="1">
    <source>
        <dbReference type="SAM" id="MobiDB-lite"/>
    </source>
</evidence>
<dbReference type="Proteomes" id="UP000092600">
    <property type="component" value="Unassembled WGS sequence"/>
</dbReference>
<reference evidence="2 3" key="1">
    <citation type="journal article" date="2016" name="DNA Res.">
        <title>The draft genome of MD-2 pineapple using hybrid error correction of long reads.</title>
        <authorList>
            <person name="Redwan R.M."/>
            <person name="Saidin A."/>
            <person name="Kumar S.V."/>
        </authorList>
    </citation>
    <scope>NUCLEOTIDE SEQUENCE [LARGE SCALE GENOMIC DNA]</scope>
    <source>
        <strain evidence="3">cv. MD2</strain>
        <tissue evidence="2">Leaf</tissue>
    </source>
</reference>
<name>A0A199W1W7_ANACO</name>
<sequence>PSPLVPRTPLQEKKNDVEAILDD</sequence>
<accession>A0A199W1W7</accession>